<gene>
    <name evidence="2" type="ORF">BDV25DRAFT_146502</name>
</gene>
<keyword evidence="3" id="KW-1185">Reference proteome</keyword>
<name>A0A5N6U9R5_ASPAV</name>
<proteinExistence type="predicted"/>
<dbReference type="GO" id="GO:0016747">
    <property type="term" value="F:acyltransferase activity, transferring groups other than amino-acyl groups"/>
    <property type="evidence" value="ECO:0007669"/>
    <property type="project" value="InterPro"/>
</dbReference>
<dbReference type="EMBL" id="ML742023">
    <property type="protein sequence ID" value="KAE8155338.1"/>
    <property type="molecule type" value="Genomic_DNA"/>
</dbReference>
<dbReference type="PROSITE" id="PS51186">
    <property type="entry name" value="GNAT"/>
    <property type="match status" value="1"/>
</dbReference>
<dbReference type="InterPro" id="IPR000182">
    <property type="entry name" value="GNAT_dom"/>
</dbReference>
<evidence type="ECO:0000259" key="1">
    <source>
        <dbReference type="PROSITE" id="PS51186"/>
    </source>
</evidence>
<accession>A0A5N6U9R5</accession>
<dbReference type="CDD" id="cd04301">
    <property type="entry name" value="NAT_SF"/>
    <property type="match status" value="1"/>
</dbReference>
<evidence type="ECO:0000313" key="3">
    <source>
        <dbReference type="Proteomes" id="UP000325780"/>
    </source>
</evidence>
<dbReference type="InterPro" id="IPR016181">
    <property type="entry name" value="Acyl_CoA_acyltransferase"/>
</dbReference>
<dbReference type="Proteomes" id="UP000325780">
    <property type="component" value="Unassembled WGS sequence"/>
</dbReference>
<dbReference type="OrthoDB" id="2326446at2759"/>
<dbReference type="AlphaFoldDB" id="A0A5N6U9R5"/>
<dbReference type="SUPFAM" id="SSF55729">
    <property type="entry name" value="Acyl-CoA N-acyltransferases (Nat)"/>
    <property type="match status" value="1"/>
</dbReference>
<feature type="domain" description="N-acetyltransferase" evidence="1">
    <location>
        <begin position="1"/>
        <end position="115"/>
    </location>
</feature>
<evidence type="ECO:0000313" key="2">
    <source>
        <dbReference type="EMBL" id="KAE8155338.1"/>
    </source>
</evidence>
<organism evidence="2 3">
    <name type="scientific">Aspergillus avenaceus</name>
    <dbReference type="NCBI Taxonomy" id="36643"/>
    <lineage>
        <taxon>Eukaryota</taxon>
        <taxon>Fungi</taxon>
        <taxon>Dikarya</taxon>
        <taxon>Ascomycota</taxon>
        <taxon>Pezizomycotina</taxon>
        <taxon>Eurotiomycetes</taxon>
        <taxon>Eurotiomycetidae</taxon>
        <taxon>Eurotiales</taxon>
        <taxon>Aspergillaceae</taxon>
        <taxon>Aspergillus</taxon>
        <taxon>Aspergillus subgen. Circumdati</taxon>
    </lineage>
</organism>
<sequence length="115" mass="13360">MTIHSFFILPDYRAYGLGRHAMRLAEALAVEEPYGSPNCRAIALTGLSKRYIYDDAPEWRGIWPRLGMEVPSFSIQEWYEKLGYVSWKEEPLYEETALDGEVIPLVEAFMKKRVQ</sequence>
<reference evidence="2 3" key="1">
    <citation type="submission" date="2019-04" db="EMBL/GenBank/DDBJ databases">
        <title>Friends and foes A comparative genomics study of 23 Aspergillus species from section Flavi.</title>
        <authorList>
            <consortium name="DOE Joint Genome Institute"/>
            <person name="Kjaerbolling I."/>
            <person name="Vesth T."/>
            <person name="Frisvad J.C."/>
            <person name="Nybo J.L."/>
            <person name="Theobald S."/>
            <person name="Kildgaard S."/>
            <person name="Isbrandt T."/>
            <person name="Kuo A."/>
            <person name="Sato A."/>
            <person name="Lyhne E.K."/>
            <person name="Kogle M.E."/>
            <person name="Wiebenga A."/>
            <person name="Kun R.S."/>
            <person name="Lubbers R.J."/>
            <person name="Makela M.R."/>
            <person name="Barry K."/>
            <person name="Chovatia M."/>
            <person name="Clum A."/>
            <person name="Daum C."/>
            <person name="Haridas S."/>
            <person name="He G."/>
            <person name="LaButti K."/>
            <person name="Lipzen A."/>
            <person name="Mondo S."/>
            <person name="Riley R."/>
            <person name="Salamov A."/>
            <person name="Simmons B.A."/>
            <person name="Magnuson J.K."/>
            <person name="Henrissat B."/>
            <person name="Mortensen U.H."/>
            <person name="Larsen T.O."/>
            <person name="Devries R.P."/>
            <person name="Grigoriev I.V."/>
            <person name="Machida M."/>
            <person name="Baker S.E."/>
            <person name="Andersen M.R."/>
        </authorList>
    </citation>
    <scope>NUCLEOTIDE SEQUENCE [LARGE SCALE GENOMIC DNA]</scope>
    <source>
        <strain evidence="2 3">IBT 18842</strain>
    </source>
</reference>
<dbReference type="Gene3D" id="3.40.630.30">
    <property type="match status" value="1"/>
</dbReference>
<protein>
    <recommendedName>
        <fullName evidence="1">N-acetyltransferase domain-containing protein</fullName>
    </recommendedName>
</protein>